<dbReference type="GO" id="GO:0008757">
    <property type="term" value="F:S-adenosylmethionine-dependent methyltransferase activity"/>
    <property type="evidence" value="ECO:0007669"/>
    <property type="project" value="InterPro"/>
</dbReference>
<keyword evidence="2" id="KW-0489">Methyltransferase</keyword>
<dbReference type="OrthoDB" id="5449367at2"/>
<dbReference type="InterPro" id="IPR029063">
    <property type="entry name" value="SAM-dependent_MTases_sf"/>
</dbReference>
<dbReference type="KEGG" id="swi:Swit_5049"/>
<dbReference type="InterPro" id="IPR013216">
    <property type="entry name" value="Methyltransf_11"/>
</dbReference>
<feature type="domain" description="Methyltransferase type 11" evidence="1">
    <location>
        <begin position="48"/>
        <end position="143"/>
    </location>
</feature>
<dbReference type="PANTHER" id="PTHR43591:SF24">
    <property type="entry name" value="2-METHOXY-6-POLYPRENYL-1,4-BENZOQUINOL METHYLASE, MITOCHONDRIAL"/>
    <property type="match status" value="1"/>
</dbReference>
<dbReference type="Pfam" id="PF08241">
    <property type="entry name" value="Methyltransf_11"/>
    <property type="match status" value="1"/>
</dbReference>
<protein>
    <submittedName>
        <fullName evidence="2">Methyltransferase type 11</fullName>
    </submittedName>
</protein>
<dbReference type="SUPFAM" id="SSF53335">
    <property type="entry name" value="S-adenosyl-L-methionine-dependent methyltransferases"/>
    <property type="match status" value="1"/>
</dbReference>
<dbReference type="CDD" id="cd02440">
    <property type="entry name" value="AdoMet_MTases"/>
    <property type="match status" value="1"/>
</dbReference>
<organism evidence="2 3">
    <name type="scientific">Rhizorhabdus wittichii (strain DSM 6014 / CCUG 31198 / JCM 15750 / NBRC 105917 / EY 4224 / RW1)</name>
    <name type="common">Sphingomonas wittichii</name>
    <dbReference type="NCBI Taxonomy" id="392499"/>
    <lineage>
        <taxon>Bacteria</taxon>
        <taxon>Pseudomonadati</taxon>
        <taxon>Pseudomonadota</taxon>
        <taxon>Alphaproteobacteria</taxon>
        <taxon>Sphingomonadales</taxon>
        <taxon>Sphingomonadaceae</taxon>
        <taxon>Rhizorhabdus</taxon>
    </lineage>
</organism>
<dbReference type="Gene3D" id="3.40.50.150">
    <property type="entry name" value="Vaccinia Virus protein VP39"/>
    <property type="match status" value="1"/>
</dbReference>
<gene>
    <name evidence="2" type="ordered locus">Swit_5049</name>
</gene>
<keyword evidence="2" id="KW-0808">Transferase</keyword>
<evidence type="ECO:0000313" key="3">
    <source>
        <dbReference type="Proteomes" id="UP000001989"/>
    </source>
</evidence>
<sequence>MTSASSQSPSPMQRIWSLGDYHRIAVEHQIVSELLVANMDVRANQQVLDIACGTGNSAIAAARRRAVVTGIDIAPPLLERARLRSEAEGLDSITYDHGDAIQGLPYDDGRFDVVLSTLGLSFFPDHQQSIDECLRVLRPGGKIGIVAWAEPSMPTEFYHLGRDNNAIPEGRHINPAYYITRGPYLANIVGDRVSDVRIRQSNFEATYATIDDYLDLGTQFHGPTIARFASLQDDAQRAEYRQKQYEILERYNRAVDGTFALSYDYTEIILVKR</sequence>
<accession>A0A9J9HH20</accession>
<dbReference type="Proteomes" id="UP000001989">
    <property type="component" value="Plasmid pSWIT02"/>
</dbReference>
<dbReference type="EMBL" id="CP000701">
    <property type="protein sequence ID" value="ABQ71662.1"/>
    <property type="molecule type" value="Genomic_DNA"/>
</dbReference>
<geneLocation type="plasmid" evidence="2 3">
    <name>pSWIT02</name>
</geneLocation>
<name>A0A9J9HH20_RHIWR</name>
<dbReference type="GO" id="GO:0032259">
    <property type="term" value="P:methylation"/>
    <property type="evidence" value="ECO:0007669"/>
    <property type="project" value="UniProtKB-KW"/>
</dbReference>
<proteinExistence type="predicted"/>
<reference evidence="2 3" key="1">
    <citation type="journal article" date="2010" name="J. Bacteriol.">
        <title>Genome sequence of the dioxin-mineralizing bacterium Sphingomonas wittichii RW1.</title>
        <authorList>
            <person name="Miller T.R."/>
            <person name="Delcher A.L."/>
            <person name="Salzberg S.L."/>
            <person name="Saunders E."/>
            <person name="Detter J.C."/>
            <person name="Halden R.U."/>
        </authorList>
    </citation>
    <scope>NUCLEOTIDE SEQUENCE [LARGE SCALE GENOMIC DNA]</scope>
    <source>
        <strain evidence="3">DSM 6014 / CCUG 31198 / JCM 15750 / NBRC 105917 / EY 4224 / RW1</strain>
    </source>
</reference>
<keyword evidence="2" id="KW-0614">Plasmid</keyword>
<evidence type="ECO:0000259" key="1">
    <source>
        <dbReference type="Pfam" id="PF08241"/>
    </source>
</evidence>
<dbReference type="PANTHER" id="PTHR43591">
    <property type="entry name" value="METHYLTRANSFERASE"/>
    <property type="match status" value="1"/>
</dbReference>
<keyword evidence="3" id="KW-1185">Reference proteome</keyword>
<dbReference type="AlphaFoldDB" id="A0A9J9HH20"/>
<evidence type="ECO:0000313" key="2">
    <source>
        <dbReference type="EMBL" id="ABQ71662.1"/>
    </source>
</evidence>